<dbReference type="Pfam" id="PF13524">
    <property type="entry name" value="Glyco_trans_1_2"/>
    <property type="match status" value="1"/>
</dbReference>
<protein>
    <recommendedName>
        <fullName evidence="1">Spore protein YkvP/CgeB glycosyl transferase-like domain-containing protein</fullName>
    </recommendedName>
</protein>
<evidence type="ECO:0000259" key="1">
    <source>
        <dbReference type="Pfam" id="PF13524"/>
    </source>
</evidence>
<dbReference type="EMBL" id="LAZR01041313">
    <property type="protein sequence ID" value="KKL12309.1"/>
    <property type="molecule type" value="Genomic_DNA"/>
</dbReference>
<proteinExistence type="predicted"/>
<comment type="caution">
    <text evidence="2">The sequence shown here is derived from an EMBL/GenBank/DDBJ whole genome shotgun (WGS) entry which is preliminary data.</text>
</comment>
<feature type="domain" description="Spore protein YkvP/CgeB glycosyl transferase-like" evidence="1">
    <location>
        <begin position="3"/>
        <end position="109"/>
    </location>
</feature>
<sequence>MVDHSSEAELYRQSKIALGISAFDYDCYTSDRLFRAMGSGVFYLTKYFPGIESMFTNKKHLVWWHDIDECLELIDYYLRHGLEREQIAKRGAEIVSQEHTWDRRIEELMCIAKSYSPILATGMSPTAVLEKL</sequence>
<evidence type="ECO:0000313" key="2">
    <source>
        <dbReference type="EMBL" id="KKL12309.1"/>
    </source>
</evidence>
<organism evidence="2">
    <name type="scientific">marine sediment metagenome</name>
    <dbReference type="NCBI Taxonomy" id="412755"/>
    <lineage>
        <taxon>unclassified sequences</taxon>
        <taxon>metagenomes</taxon>
        <taxon>ecological metagenomes</taxon>
    </lineage>
</organism>
<accession>A0A0F9ARW1</accession>
<dbReference type="AlphaFoldDB" id="A0A0F9ARW1"/>
<gene>
    <name evidence="2" type="ORF">LCGC14_2537050</name>
</gene>
<name>A0A0F9ARW1_9ZZZZ</name>
<reference evidence="2" key="1">
    <citation type="journal article" date="2015" name="Nature">
        <title>Complex archaea that bridge the gap between prokaryotes and eukaryotes.</title>
        <authorList>
            <person name="Spang A."/>
            <person name="Saw J.H."/>
            <person name="Jorgensen S.L."/>
            <person name="Zaremba-Niedzwiedzka K."/>
            <person name="Martijn J."/>
            <person name="Lind A.E."/>
            <person name="van Eijk R."/>
            <person name="Schleper C."/>
            <person name="Guy L."/>
            <person name="Ettema T.J."/>
        </authorList>
    </citation>
    <scope>NUCLEOTIDE SEQUENCE</scope>
</reference>
<dbReference type="InterPro" id="IPR055259">
    <property type="entry name" value="YkvP/CgeB_Glyco_trans-like"/>
</dbReference>